<reference evidence="1 2" key="1">
    <citation type="submission" date="2014-04" db="EMBL/GenBank/DDBJ databases">
        <authorList>
            <consortium name="DOE Joint Genome Institute"/>
            <person name="Kuo A."/>
            <person name="Ruytinx J."/>
            <person name="Rineau F."/>
            <person name="Colpaert J."/>
            <person name="Kohler A."/>
            <person name="Nagy L.G."/>
            <person name="Floudas D."/>
            <person name="Copeland A."/>
            <person name="Barry K.W."/>
            <person name="Cichocki N."/>
            <person name="Veneault-Fourrey C."/>
            <person name="LaButti K."/>
            <person name="Lindquist E.A."/>
            <person name="Lipzen A."/>
            <person name="Lundell T."/>
            <person name="Morin E."/>
            <person name="Murat C."/>
            <person name="Sun H."/>
            <person name="Tunlid A."/>
            <person name="Henrissat B."/>
            <person name="Grigoriev I.V."/>
            <person name="Hibbett D.S."/>
            <person name="Martin F."/>
            <person name="Nordberg H.P."/>
            <person name="Cantor M.N."/>
            <person name="Hua S.X."/>
        </authorList>
    </citation>
    <scope>NUCLEOTIDE SEQUENCE [LARGE SCALE GENOMIC DNA]</scope>
    <source>
        <strain evidence="1 2">UH-Slu-Lm8-n1</strain>
    </source>
</reference>
<evidence type="ECO:0000313" key="2">
    <source>
        <dbReference type="Proteomes" id="UP000054485"/>
    </source>
</evidence>
<protein>
    <submittedName>
        <fullName evidence="1">Uncharacterized protein</fullName>
    </submittedName>
</protein>
<proteinExistence type="predicted"/>
<organism evidence="1 2">
    <name type="scientific">Suillus luteus UH-Slu-Lm8-n1</name>
    <dbReference type="NCBI Taxonomy" id="930992"/>
    <lineage>
        <taxon>Eukaryota</taxon>
        <taxon>Fungi</taxon>
        <taxon>Dikarya</taxon>
        <taxon>Basidiomycota</taxon>
        <taxon>Agaricomycotina</taxon>
        <taxon>Agaricomycetes</taxon>
        <taxon>Agaricomycetidae</taxon>
        <taxon>Boletales</taxon>
        <taxon>Suillineae</taxon>
        <taxon>Suillaceae</taxon>
        <taxon>Suillus</taxon>
    </lineage>
</organism>
<sequence>MDAKGPCKTYRDCHGQFRILCRYGQLLSIAGKQRVSNIRLQPSLRQKHRSTGPDFRIFDQRDFASRHGPTYHEQDGNPSSQVVWTLLRYGRRQSVDSSVFCALPRQHHGSTTFC</sequence>
<keyword evidence="2" id="KW-1185">Reference proteome</keyword>
<evidence type="ECO:0000313" key="1">
    <source>
        <dbReference type="EMBL" id="KIK44601.1"/>
    </source>
</evidence>
<dbReference type="AlphaFoldDB" id="A0A0D0ASC6"/>
<dbReference type="HOGENOM" id="CLU_2122707_0_0_1"/>
<gene>
    <name evidence="1" type="ORF">CY34DRAFT_610066</name>
</gene>
<reference evidence="2" key="2">
    <citation type="submission" date="2015-01" db="EMBL/GenBank/DDBJ databases">
        <title>Evolutionary Origins and Diversification of the Mycorrhizal Mutualists.</title>
        <authorList>
            <consortium name="DOE Joint Genome Institute"/>
            <consortium name="Mycorrhizal Genomics Consortium"/>
            <person name="Kohler A."/>
            <person name="Kuo A."/>
            <person name="Nagy L.G."/>
            <person name="Floudas D."/>
            <person name="Copeland A."/>
            <person name="Barry K.W."/>
            <person name="Cichocki N."/>
            <person name="Veneault-Fourrey C."/>
            <person name="LaButti K."/>
            <person name="Lindquist E.A."/>
            <person name="Lipzen A."/>
            <person name="Lundell T."/>
            <person name="Morin E."/>
            <person name="Murat C."/>
            <person name="Riley R."/>
            <person name="Ohm R."/>
            <person name="Sun H."/>
            <person name="Tunlid A."/>
            <person name="Henrissat B."/>
            <person name="Grigoriev I.V."/>
            <person name="Hibbett D.S."/>
            <person name="Martin F."/>
        </authorList>
    </citation>
    <scope>NUCLEOTIDE SEQUENCE [LARGE SCALE GENOMIC DNA]</scope>
    <source>
        <strain evidence="2">UH-Slu-Lm8-n1</strain>
    </source>
</reference>
<name>A0A0D0ASC6_9AGAM</name>
<dbReference type="Proteomes" id="UP000054485">
    <property type="component" value="Unassembled WGS sequence"/>
</dbReference>
<dbReference type="InParanoid" id="A0A0D0ASC6"/>
<accession>A0A0D0ASC6</accession>
<dbReference type="EMBL" id="KN835187">
    <property type="protein sequence ID" value="KIK44601.1"/>
    <property type="molecule type" value="Genomic_DNA"/>
</dbReference>